<accession>C6M6F2</accession>
<protein>
    <submittedName>
        <fullName evidence="1">Uncharacterized protein</fullName>
    </submittedName>
</protein>
<sequence>MRSFLLSDRKIQCNRRIYATDFNIKTQAYVNFTPFTLTATSSNSTIG</sequence>
<reference evidence="1" key="1">
    <citation type="submission" date="2009-07" db="EMBL/GenBank/DDBJ databases">
        <authorList>
            <person name="Weinstock G."/>
            <person name="Sodergren E."/>
            <person name="Clifton S."/>
            <person name="Fulton L."/>
            <person name="Fulton B."/>
            <person name="Courtney L."/>
            <person name="Fronick C."/>
            <person name="Harrison M."/>
            <person name="Strong C."/>
            <person name="Farmer C."/>
            <person name="Delahaunty K."/>
            <person name="Markovic C."/>
            <person name="Hall O."/>
            <person name="Minx P."/>
            <person name="Tomlinson C."/>
            <person name="Mitreva M."/>
            <person name="Nelson J."/>
            <person name="Hou S."/>
            <person name="Wollam A."/>
            <person name="Pepin K.H."/>
            <person name="Johnson M."/>
            <person name="Bhonagiri V."/>
            <person name="Nash W.E."/>
            <person name="Warren W."/>
            <person name="Chinwalla A."/>
            <person name="Mardis E.R."/>
            <person name="Wilson R.K."/>
        </authorList>
    </citation>
    <scope>NUCLEOTIDE SEQUENCE [LARGE SCALE GENOMIC DNA]</scope>
    <source>
        <strain evidence="1">ATCC 29256</strain>
    </source>
</reference>
<gene>
    <name evidence="1" type="ORF">NEISICOT_02104</name>
</gene>
<proteinExistence type="predicted"/>
<organism evidence="1 2">
    <name type="scientific">Neisseria sicca ATCC 29256</name>
    <dbReference type="NCBI Taxonomy" id="547045"/>
    <lineage>
        <taxon>Bacteria</taxon>
        <taxon>Pseudomonadati</taxon>
        <taxon>Pseudomonadota</taxon>
        <taxon>Betaproteobacteria</taxon>
        <taxon>Neisseriales</taxon>
        <taxon>Neisseriaceae</taxon>
        <taxon>Neisseria</taxon>
    </lineage>
</organism>
<dbReference type="AlphaFoldDB" id="C6M6F2"/>
<name>C6M6F2_NEISI</name>
<dbReference type="Proteomes" id="UP000005365">
    <property type="component" value="Unassembled WGS sequence"/>
</dbReference>
<keyword evidence="2" id="KW-1185">Reference proteome</keyword>
<dbReference type="EMBL" id="ACKO02000012">
    <property type="protein sequence ID" value="EET44151.1"/>
    <property type="molecule type" value="Genomic_DNA"/>
</dbReference>
<evidence type="ECO:0000313" key="1">
    <source>
        <dbReference type="EMBL" id="EET44151.1"/>
    </source>
</evidence>
<comment type="caution">
    <text evidence="1">The sequence shown here is derived from an EMBL/GenBank/DDBJ whole genome shotgun (WGS) entry which is preliminary data.</text>
</comment>
<evidence type="ECO:0000313" key="2">
    <source>
        <dbReference type="Proteomes" id="UP000005365"/>
    </source>
</evidence>